<protein>
    <submittedName>
        <fullName evidence="1">Uncharacterized protein</fullName>
    </submittedName>
</protein>
<organism evidence="1 2">
    <name type="scientific">Alkalihalobacillus trypoxylicola</name>
    <dbReference type="NCBI Taxonomy" id="519424"/>
    <lineage>
        <taxon>Bacteria</taxon>
        <taxon>Bacillati</taxon>
        <taxon>Bacillota</taxon>
        <taxon>Bacilli</taxon>
        <taxon>Bacillales</taxon>
        <taxon>Bacillaceae</taxon>
        <taxon>Alkalihalobacillus</taxon>
    </lineage>
</organism>
<comment type="caution">
    <text evidence="1">The sequence shown here is derived from an EMBL/GenBank/DDBJ whole genome shotgun (WGS) entry which is preliminary data.</text>
</comment>
<dbReference type="EMBL" id="LTAO01000034">
    <property type="protein sequence ID" value="KYG28196.1"/>
    <property type="molecule type" value="Genomic_DNA"/>
</dbReference>
<dbReference type="Proteomes" id="UP000075806">
    <property type="component" value="Unassembled WGS sequence"/>
</dbReference>
<dbReference type="STRING" id="519424.AZF04_09860"/>
<dbReference type="AlphaFoldDB" id="A0A162D5L5"/>
<proteinExistence type="predicted"/>
<gene>
    <name evidence="1" type="ORF">AZF04_09860</name>
</gene>
<name>A0A162D5L5_9BACI</name>
<evidence type="ECO:0000313" key="2">
    <source>
        <dbReference type="Proteomes" id="UP000075806"/>
    </source>
</evidence>
<evidence type="ECO:0000313" key="1">
    <source>
        <dbReference type="EMBL" id="KYG28196.1"/>
    </source>
</evidence>
<sequence length="96" mass="11323">MVNIAIYYQKSEQETSEDSVNRINELIQVLEEPHTIKGVFIDRQVESNALIELLSSPLSQIEFIYINKPFKNEFDSELVHQLARTENFKIKYFDEI</sequence>
<keyword evidence="2" id="KW-1185">Reference proteome</keyword>
<accession>A0A162D5L5</accession>
<reference evidence="1" key="1">
    <citation type="submission" date="2016-02" db="EMBL/GenBank/DDBJ databases">
        <title>Genome sequence of Bacillus trypoxylicola KCTC 13244(T).</title>
        <authorList>
            <person name="Jeong H."/>
            <person name="Park S.-H."/>
            <person name="Choi S.-K."/>
        </authorList>
    </citation>
    <scope>NUCLEOTIDE SEQUENCE [LARGE SCALE GENOMIC DNA]</scope>
    <source>
        <strain evidence="1">KCTC 13244</strain>
    </source>
</reference>